<comment type="caution">
    <text evidence="4">The sequence shown here is derived from an EMBL/GenBank/DDBJ whole genome shotgun (WGS) entry which is preliminary data.</text>
</comment>
<dbReference type="PANTHER" id="PTHR43353:SF5">
    <property type="entry name" value="SUCCINATE-SEMIALDEHYDE DEHYDROGENASE, MITOCHONDRIAL"/>
    <property type="match status" value="1"/>
</dbReference>
<dbReference type="InterPro" id="IPR016161">
    <property type="entry name" value="Ald_DH/histidinol_DH"/>
</dbReference>
<dbReference type="InterPro" id="IPR016163">
    <property type="entry name" value="Ald_DH_C"/>
</dbReference>
<evidence type="ECO:0000256" key="1">
    <source>
        <dbReference type="ARBA" id="ARBA00009986"/>
    </source>
</evidence>
<dbReference type="GO" id="GO:0004777">
    <property type="term" value="F:succinate-semialdehyde dehydrogenase (NAD+) activity"/>
    <property type="evidence" value="ECO:0007669"/>
    <property type="project" value="TreeGrafter"/>
</dbReference>
<dbReference type="PANTHER" id="PTHR43353">
    <property type="entry name" value="SUCCINATE-SEMIALDEHYDE DEHYDROGENASE, MITOCHONDRIAL"/>
    <property type="match status" value="1"/>
</dbReference>
<dbReference type="InterPro" id="IPR016162">
    <property type="entry name" value="Ald_DH_N"/>
</dbReference>
<sequence length="49" mass="5086">MESGMVGVNRGVISDVAAPFGGIKESGIGREAGSEGIEEYLETKYIALP</sequence>
<dbReference type="Proteomes" id="UP000019854">
    <property type="component" value="Unassembled WGS sequence"/>
</dbReference>
<evidence type="ECO:0000313" key="5">
    <source>
        <dbReference type="Proteomes" id="UP000019854"/>
    </source>
</evidence>
<dbReference type="FunFam" id="3.40.605.10:FF:000026">
    <property type="entry name" value="Aldehyde dehydrogenase, putative"/>
    <property type="match status" value="1"/>
</dbReference>
<proteinExistence type="inferred from homology"/>
<dbReference type="EMBL" id="JAOX01000001">
    <property type="protein sequence ID" value="ETZ91323.1"/>
    <property type="molecule type" value="Genomic_DNA"/>
</dbReference>
<dbReference type="SUPFAM" id="SSF53720">
    <property type="entry name" value="ALDH-like"/>
    <property type="match status" value="1"/>
</dbReference>
<organism evidence="4 5">
    <name type="scientific">Mycobacteroides abscessus MAB_030201_1075</name>
    <dbReference type="NCBI Taxonomy" id="1335410"/>
    <lineage>
        <taxon>Bacteria</taxon>
        <taxon>Bacillati</taxon>
        <taxon>Actinomycetota</taxon>
        <taxon>Actinomycetes</taxon>
        <taxon>Mycobacteriales</taxon>
        <taxon>Mycobacteriaceae</taxon>
        <taxon>Mycobacteroides</taxon>
        <taxon>Mycobacteroides abscessus</taxon>
    </lineage>
</organism>
<keyword evidence="2" id="KW-0560">Oxidoreductase</keyword>
<dbReference type="AlphaFoldDB" id="A0A829PW54"/>
<reference evidence="4 5" key="1">
    <citation type="submission" date="2014-01" db="EMBL/GenBank/DDBJ databases">
        <authorList>
            <person name="Zelazny A."/>
            <person name="Olivier K."/>
            <person name="Sampaio E.P."/>
            <person name="Holland S.M."/>
            <person name="Tallon L.J."/>
            <person name="Sadzewicz L.K."/>
            <person name="Sengamalay N."/>
            <person name="Fraser C.M."/>
            <person name="Hine E."/>
            <person name="Shefchek K.A."/>
            <person name="Das S.P."/>
            <person name="Shallom S.J."/>
            <person name="Agrawal S."/>
            <person name="Tettelin H."/>
        </authorList>
    </citation>
    <scope>NUCLEOTIDE SEQUENCE [LARGE SCALE GENOMIC DNA]</scope>
    <source>
        <strain evidence="4 5">MAB_030201_1075</strain>
    </source>
</reference>
<evidence type="ECO:0000259" key="3">
    <source>
        <dbReference type="Pfam" id="PF00171"/>
    </source>
</evidence>
<evidence type="ECO:0000313" key="4">
    <source>
        <dbReference type="EMBL" id="ETZ91323.1"/>
    </source>
</evidence>
<protein>
    <submittedName>
        <fullName evidence="4">Aldehyde dehydrogenase family protein</fullName>
    </submittedName>
</protein>
<comment type="similarity">
    <text evidence="1">Belongs to the aldehyde dehydrogenase family.</text>
</comment>
<dbReference type="InterPro" id="IPR050740">
    <property type="entry name" value="Aldehyde_DH_Superfamily"/>
</dbReference>
<dbReference type="GO" id="GO:0009450">
    <property type="term" value="P:gamma-aminobutyric acid catabolic process"/>
    <property type="evidence" value="ECO:0007669"/>
    <property type="project" value="TreeGrafter"/>
</dbReference>
<dbReference type="Gene3D" id="3.40.605.10">
    <property type="entry name" value="Aldehyde Dehydrogenase, Chain A, domain 1"/>
    <property type="match status" value="1"/>
</dbReference>
<dbReference type="InterPro" id="IPR015590">
    <property type="entry name" value="Aldehyde_DH_dom"/>
</dbReference>
<gene>
    <name evidence="4" type="ORF">L829_4918</name>
</gene>
<name>A0A829PW54_9MYCO</name>
<accession>A0A829PW54</accession>
<evidence type="ECO:0000256" key="2">
    <source>
        <dbReference type="ARBA" id="ARBA00023002"/>
    </source>
</evidence>
<feature type="domain" description="Aldehyde dehydrogenase" evidence="3">
    <location>
        <begin position="1"/>
        <end position="46"/>
    </location>
</feature>
<dbReference type="Gene3D" id="3.40.309.10">
    <property type="entry name" value="Aldehyde Dehydrogenase, Chain A, domain 2"/>
    <property type="match status" value="1"/>
</dbReference>
<dbReference type="Pfam" id="PF00171">
    <property type="entry name" value="Aldedh"/>
    <property type="match status" value="1"/>
</dbReference>